<evidence type="ECO:0000256" key="1">
    <source>
        <dbReference type="SAM" id="MobiDB-lite"/>
    </source>
</evidence>
<protein>
    <submittedName>
        <fullName evidence="2">Uncharacterized protein</fullName>
    </submittedName>
</protein>
<dbReference type="AlphaFoldDB" id="A0A6J5UWT2"/>
<feature type="compositionally biased region" description="Polar residues" evidence="1">
    <location>
        <begin position="1"/>
        <end position="16"/>
    </location>
</feature>
<dbReference type="EMBL" id="CAEKDK010000005">
    <property type="protein sequence ID" value="CAB4280373.1"/>
    <property type="molecule type" value="Genomic_DNA"/>
</dbReference>
<dbReference type="EMBL" id="CAEKKB010000005">
    <property type="protein sequence ID" value="CAB4310786.1"/>
    <property type="molecule type" value="Genomic_DNA"/>
</dbReference>
<evidence type="ECO:0000313" key="3">
    <source>
        <dbReference type="EMBL" id="CAB4310786.1"/>
    </source>
</evidence>
<name>A0A6J5UWT2_PRUAR</name>
<accession>A0A6J5UWT2</accession>
<dbReference type="Proteomes" id="UP000507245">
    <property type="component" value="Unassembled WGS sequence"/>
</dbReference>
<organism evidence="2 4">
    <name type="scientific">Prunus armeniaca</name>
    <name type="common">Apricot</name>
    <name type="synonym">Armeniaca vulgaris</name>
    <dbReference type="NCBI Taxonomy" id="36596"/>
    <lineage>
        <taxon>Eukaryota</taxon>
        <taxon>Viridiplantae</taxon>
        <taxon>Streptophyta</taxon>
        <taxon>Embryophyta</taxon>
        <taxon>Tracheophyta</taxon>
        <taxon>Spermatophyta</taxon>
        <taxon>Magnoliopsida</taxon>
        <taxon>eudicotyledons</taxon>
        <taxon>Gunneridae</taxon>
        <taxon>Pentapetalae</taxon>
        <taxon>rosids</taxon>
        <taxon>fabids</taxon>
        <taxon>Rosales</taxon>
        <taxon>Rosaceae</taxon>
        <taxon>Amygdaloideae</taxon>
        <taxon>Amygdaleae</taxon>
        <taxon>Prunus</taxon>
    </lineage>
</organism>
<dbReference type="Proteomes" id="UP000507222">
    <property type="component" value="Unassembled WGS sequence"/>
</dbReference>
<feature type="region of interest" description="Disordered" evidence="1">
    <location>
        <begin position="1"/>
        <end position="20"/>
    </location>
</feature>
<proteinExistence type="predicted"/>
<gene>
    <name evidence="2" type="ORF">CURHAP_LOCUS33212</name>
    <name evidence="3" type="ORF">ORAREDHAP_LOCUS32781</name>
</gene>
<reference evidence="5" key="1">
    <citation type="journal article" date="2020" name="Genome Biol.">
        <title>Gamete binning: chromosome-level and haplotype-resolved genome assembly enabled by high-throughput single-cell sequencing of gamete genomes.</title>
        <authorList>
            <person name="Campoy J.A."/>
            <person name="Sun H."/>
            <person name="Goel M."/>
            <person name="Jiao W.-B."/>
            <person name="Folz-Donahue K."/>
            <person name="Wang N."/>
            <person name="Rubio M."/>
            <person name="Liu C."/>
            <person name="Kukat C."/>
            <person name="Ruiz D."/>
            <person name="Huettel B."/>
            <person name="Schneeberger K."/>
        </authorList>
    </citation>
    <scope>NUCLEOTIDE SEQUENCE [LARGE SCALE GENOMIC DNA]</scope>
    <source>
        <strain evidence="5">cv. Rojo Pasion</strain>
    </source>
</reference>
<evidence type="ECO:0000313" key="2">
    <source>
        <dbReference type="EMBL" id="CAB4280373.1"/>
    </source>
</evidence>
<keyword evidence="5" id="KW-1185">Reference proteome</keyword>
<evidence type="ECO:0000313" key="4">
    <source>
        <dbReference type="Proteomes" id="UP000507222"/>
    </source>
</evidence>
<reference evidence="2 4" key="2">
    <citation type="submission" date="2020-05" db="EMBL/GenBank/DDBJ databases">
        <authorList>
            <person name="Campoy J."/>
            <person name="Schneeberger K."/>
            <person name="Spophaly S."/>
        </authorList>
    </citation>
    <scope>NUCLEOTIDE SEQUENCE [LARGE SCALE GENOMIC DNA]</scope>
    <source>
        <strain evidence="2">PruArmRojPasFocal</strain>
    </source>
</reference>
<sequence length="72" mass="8358">MIEHNGSQHQNHNSALRTAHKGTLLEMRMGAEFVRFQRTVDISYKKPNNIRVDRCKTLKGIYRCITETLEGI</sequence>
<evidence type="ECO:0000313" key="5">
    <source>
        <dbReference type="Proteomes" id="UP000507245"/>
    </source>
</evidence>